<dbReference type="PROSITE" id="PS51257">
    <property type="entry name" value="PROKAR_LIPOPROTEIN"/>
    <property type="match status" value="1"/>
</dbReference>
<sequence>MKLSGLICVIWTVLSGCSMAANEKIIYGYVEKATLVDKNLVLSAKLDTGAKSASLSAINIQEFEKDGKSYLRYIVPSKVGNVEFTSEYIGKVKIKVRAGERHEGLSKIAPIKRPVVLIRIKIGEKERLVAVNLTNRKRFNYPLLLGRDAIKSFDGLVDPGLAFTIKTEKVEPK</sequence>
<dbReference type="PANTHER" id="PTHR38037:SF2">
    <property type="entry name" value="ATP-DEPENDENT ZINC PROTEASE DOMAIN-CONTAINING PROTEIN-RELATED"/>
    <property type="match status" value="1"/>
</dbReference>
<feature type="signal peptide" evidence="1">
    <location>
        <begin position="1"/>
        <end position="20"/>
    </location>
</feature>
<reference evidence="3 4" key="1">
    <citation type="submission" date="2015-11" db="EMBL/GenBank/DDBJ databases">
        <title>Genomic analysis of 38 Legionella species identifies large and diverse effector repertoires.</title>
        <authorList>
            <person name="Burstein D."/>
            <person name="Amaro F."/>
            <person name="Zusman T."/>
            <person name="Lifshitz Z."/>
            <person name="Cohen O."/>
            <person name="Gilbert J.A."/>
            <person name="Pupko T."/>
            <person name="Shuman H.A."/>
            <person name="Segal G."/>
        </authorList>
    </citation>
    <scope>NUCLEOTIDE SEQUENCE [LARGE SCALE GENOMIC DNA]</scope>
    <source>
        <strain evidence="3 4">SE-32A-C8</strain>
    </source>
</reference>
<evidence type="ECO:0000256" key="1">
    <source>
        <dbReference type="SAM" id="SignalP"/>
    </source>
</evidence>
<dbReference type="PATRIC" id="fig|448.7.peg.2882"/>
<evidence type="ECO:0000313" key="4">
    <source>
        <dbReference type="Proteomes" id="UP000054773"/>
    </source>
</evidence>
<protein>
    <submittedName>
        <fullName evidence="3">Secreted protein</fullName>
    </submittedName>
</protein>
<feature type="domain" description="Retropepsin-like aspartic endopeptidase" evidence="2">
    <location>
        <begin position="26"/>
        <end position="166"/>
    </location>
</feature>
<dbReference type="InterPro" id="IPR008503">
    <property type="entry name" value="Asp_endopeptidase"/>
</dbReference>
<dbReference type="PANTHER" id="PTHR38037">
    <property type="entry name" value="ZN_PROTEASE DOMAIN-CONTAINING PROTEIN"/>
    <property type="match status" value="1"/>
</dbReference>
<name>A0A0W0TGA5_LEGER</name>
<dbReference type="InterPro" id="IPR021109">
    <property type="entry name" value="Peptidase_aspartic_dom_sf"/>
</dbReference>
<dbReference type="Proteomes" id="UP000054773">
    <property type="component" value="Unassembled WGS sequence"/>
</dbReference>
<gene>
    <name evidence="3" type="ORF">Lery_2743</name>
</gene>
<keyword evidence="4" id="KW-1185">Reference proteome</keyword>
<comment type="caution">
    <text evidence="3">The sequence shown here is derived from an EMBL/GenBank/DDBJ whole genome shotgun (WGS) entry which is preliminary data.</text>
</comment>
<dbReference type="Pfam" id="PF05618">
    <property type="entry name" value="Zn_protease"/>
    <property type="match status" value="1"/>
</dbReference>
<dbReference type="Gene3D" id="2.40.70.10">
    <property type="entry name" value="Acid Proteases"/>
    <property type="match status" value="1"/>
</dbReference>
<proteinExistence type="predicted"/>
<dbReference type="EMBL" id="LNYA01000034">
    <property type="protein sequence ID" value="KTC94576.1"/>
    <property type="molecule type" value="Genomic_DNA"/>
</dbReference>
<feature type="chain" id="PRO_5006913010" evidence="1">
    <location>
        <begin position="21"/>
        <end position="173"/>
    </location>
</feature>
<dbReference type="AlphaFoldDB" id="A0A0W0TGA5"/>
<keyword evidence="1" id="KW-0732">Signal</keyword>
<evidence type="ECO:0000259" key="2">
    <source>
        <dbReference type="Pfam" id="PF05618"/>
    </source>
</evidence>
<organism evidence="3 4">
    <name type="scientific">Legionella erythra</name>
    <dbReference type="NCBI Taxonomy" id="448"/>
    <lineage>
        <taxon>Bacteria</taxon>
        <taxon>Pseudomonadati</taxon>
        <taxon>Pseudomonadota</taxon>
        <taxon>Gammaproteobacteria</taxon>
        <taxon>Legionellales</taxon>
        <taxon>Legionellaceae</taxon>
        <taxon>Legionella</taxon>
    </lineage>
</organism>
<dbReference type="SUPFAM" id="SSF50630">
    <property type="entry name" value="Acid proteases"/>
    <property type="match status" value="1"/>
</dbReference>
<accession>A0A0W0TGA5</accession>
<evidence type="ECO:0000313" key="3">
    <source>
        <dbReference type="EMBL" id="KTC94576.1"/>
    </source>
</evidence>
<dbReference type="STRING" id="448.Lery_2743"/>
<dbReference type="OrthoDB" id="8546610at2"/>